<name>A0ABD1ZIH7_9MARC</name>
<reference evidence="2 3" key="1">
    <citation type="submission" date="2024-09" db="EMBL/GenBank/DDBJ databases">
        <title>Chromosome-scale assembly of Riccia fluitans.</title>
        <authorList>
            <person name="Paukszto L."/>
            <person name="Sawicki J."/>
            <person name="Karawczyk K."/>
            <person name="Piernik-Szablinska J."/>
            <person name="Szczecinska M."/>
            <person name="Mazdziarz M."/>
        </authorList>
    </citation>
    <scope>NUCLEOTIDE SEQUENCE [LARGE SCALE GENOMIC DNA]</scope>
    <source>
        <strain evidence="2">Rf_01</strain>
        <tissue evidence="2">Aerial parts of the thallus</tissue>
    </source>
</reference>
<gene>
    <name evidence="2" type="ORF">R1flu_019260</name>
</gene>
<proteinExistence type="predicted"/>
<evidence type="ECO:0000256" key="1">
    <source>
        <dbReference type="SAM" id="MobiDB-lite"/>
    </source>
</evidence>
<dbReference type="EMBL" id="JBHFFA010000001">
    <property type="protein sequence ID" value="KAL2651132.1"/>
    <property type="molecule type" value="Genomic_DNA"/>
</dbReference>
<comment type="caution">
    <text evidence="2">The sequence shown here is derived from an EMBL/GenBank/DDBJ whole genome shotgun (WGS) entry which is preliminary data.</text>
</comment>
<sequence length="79" mass="8889">MWCGSVWCSEKSKQGETNEEQPGAGANKKRGGFGEGVLGIRRMLRIRFWGRDSNLVVTRFTSVSGAHLSFHFSLHHRIV</sequence>
<dbReference type="AlphaFoldDB" id="A0ABD1ZIH7"/>
<accession>A0ABD1ZIH7</accession>
<feature type="region of interest" description="Disordered" evidence="1">
    <location>
        <begin position="1"/>
        <end position="33"/>
    </location>
</feature>
<keyword evidence="3" id="KW-1185">Reference proteome</keyword>
<evidence type="ECO:0000313" key="3">
    <source>
        <dbReference type="Proteomes" id="UP001605036"/>
    </source>
</evidence>
<protein>
    <submittedName>
        <fullName evidence="2">Uncharacterized protein</fullName>
    </submittedName>
</protein>
<dbReference type="Proteomes" id="UP001605036">
    <property type="component" value="Unassembled WGS sequence"/>
</dbReference>
<organism evidence="2 3">
    <name type="scientific">Riccia fluitans</name>
    <dbReference type="NCBI Taxonomy" id="41844"/>
    <lineage>
        <taxon>Eukaryota</taxon>
        <taxon>Viridiplantae</taxon>
        <taxon>Streptophyta</taxon>
        <taxon>Embryophyta</taxon>
        <taxon>Marchantiophyta</taxon>
        <taxon>Marchantiopsida</taxon>
        <taxon>Marchantiidae</taxon>
        <taxon>Marchantiales</taxon>
        <taxon>Ricciaceae</taxon>
        <taxon>Riccia</taxon>
    </lineage>
</organism>
<evidence type="ECO:0000313" key="2">
    <source>
        <dbReference type="EMBL" id="KAL2651132.1"/>
    </source>
</evidence>